<comment type="caution">
    <text evidence="1">The sequence shown here is derived from an EMBL/GenBank/DDBJ whole genome shotgun (WGS) entry which is preliminary data.</text>
</comment>
<evidence type="ECO:0000313" key="1">
    <source>
        <dbReference type="EMBL" id="NVN17944.1"/>
    </source>
</evidence>
<dbReference type="Proteomes" id="UP000558089">
    <property type="component" value="Unassembled WGS sequence"/>
</dbReference>
<organism evidence="1 2">
    <name type="scientific">Flagellimonas chongwuensis</name>
    <dbReference type="NCBI Taxonomy" id="2697365"/>
    <lineage>
        <taxon>Bacteria</taxon>
        <taxon>Pseudomonadati</taxon>
        <taxon>Bacteroidota</taxon>
        <taxon>Flavobacteriia</taxon>
        <taxon>Flavobacteriales</taxon>
        <taxon>Flavobacteriaceae</taxon>
        <taxon>Flagellimonas</taxon>
    </lineage>
</organism>
<evidence type="ECO:0000313" key="2">
    <source>
        <dbReference type="Proteomes" id="UP000558089"/>
    </source>
</evidence>
<dbReference type="AlphaFoldDB" id="A0A850NDA5"/>
<protein>
    <submittedName>
        <fullName evidence="1">Uncharacterized protein</fullName>
    </submittedName>
</protein>
<dbReference type="RefSeq" id="WP_176619767.1">
    <property type="nucleotide sequence ID" value="NZ_WYET01000003.1"/>
</dbReference>
<proteinExistence type="predicted"/>
<reference evidence="1 2" key="1">
    <citation type="submission" date="2020-01" db="EMBL/GenBank/DDBJ databases">
        <title>Draft Genome Analysis of Muricauda sp. HICW Isolated from coastal seawater of PR China.</title>
        <authorList>
            <person name="Chen M.-X."/>
        </authorList>
    </citation>
    <scope>NUCLEOTIDE SEQUENCE [LARGE SCALE GENOMIC DNA]</scope>
    <source>
        <strain evidence="1 2">HICW</strain>
    </source>
</reference>
<keyword evidence="2" id="KW-1185">Reference proteome</keyword>
<name>A0A850NDA5_9FLAO</name>
<dbReference type="EMBL" id="WYET01000003">
    <property type="protein sequence ID" value="NVN17944.1"/>
    <property type="molecule type" value="Genomic_DNA"/>
</dbReference>
<accession>A0A850NDA5</accession>
<sequence>MNDSDYAKVIGFFQDSIRFNEMSYKRTFSKSEYHQLFAWDSVFHPKYEILELEEKGDELHLLVSKECERINFLHEGPFFTNEVFKIEEDAIHQIDVVEYVDFKDSLWTAKRENLVSWIAEHHPELDGFIYDQTKEGAMKYKKAIDLFKNRKDSVSVKENNSNQ</sequence>
<gene>
    <name evidence="1" type="ORF">GUA46_06295</name>
</gene>